<gene>
    <name evidence="1" type="ORF">PILCRDRAFT_7367</name>
</gene>
<sequence length="139" mass="14919">MPNMQLNISPASSAGSDDSLSSSIGIFGGDHEGTFTCAGMYSHLSANCDLGYFFLLDIMVYIRLDTGLGICFSGLHGHGGTGAVCLRGSLRPYDYCVIVVGYPVRDLIEGTNVLPFATLPGSQPHQRELRFSPEWTPNV</sequence>
<dbReference type="HOGENOM" id="CLU_1845846_0_0_1"/>
<reference evidence="2" key="2">
    <citation type="submission" date="2015-01" db="EMBL/GenBank/DDBJ databases">
        <title>Evolutionary Origins and Diversification of the Mycorrhizal Mutualists.</title>
        <authorList>
            <consortium name="DOE Joint Genome Institute"/>
            <consortium name="Mycorrhizal Genomics Consortium"/>
            <person name="Kohler A."/>
            <person name="Kuo A."/>
            <person name="Nagy L.G."/>
            <person name="Floudas D."/>
            <person name="Copeland A."/>
            <person name="Barry K.W."/>
            <person name="Cichocki N."/>
            <person name="Veneault-Fourrey C."/>
            <person name="LaButti K."/>
            <person name="Lindquist E.A."/>
            <person name="Lipzen A."/>
            <person name="Lundell T."/>
            <person name="Morin E."/>
            <person name="Murat C."/>
            <person name="Riley R."/>
            <person name="Ohm R."/>
            <person name="Sun H."/>
            <person name="Tunlid A."/>
            <person name="Henrissat B."/>
            <person name="Grigoriev I.V."/>
            <person name="Hibbett D.S."/>
            <person name="Martin F."/>
        </authorList>
    </citation>
    <scope>NUCLEOTIDE SEQUENCE [LARGE SCALE GENOMIC DNA]</scope>
    <source>
        <strain evidence="2">F 1598</strain>
    </source>
</reference>
<dbReference type="Proteomes" id="UP000054166">
    <property type="component" value="Unassembled WGS sequence"/>
</dbReference>
<evidence type="ECO:0000313" key="2">
    <source>
        <dbReference type="Proteomes" id="UP000054166"/>
    </source>
</evidence>
<dbReference type="AlphaFoldDB" id="A0A0C3FEL9"/>
<dbReference type="OrthoDB" id="3061143at2759"/>
<dbReference type="EMBL" id="KN832992">
    <property type="protein sequence ID" value="KIM82910.1"/>
    <property type="molecule type" value="Genomic_DNA"/>
</dbReference>
<keyword evidence="2" id="KW-1185">Reference proteome</keyword>
<accession>A0A0C3FEL9</accession>
<proteinExistence type="predicted"/>
<dbReference type="InParanoid" id="A0A0C3FEL9"/>
<organism evidence="1 2">
    <name type="scientific">Piloderma croceum (strain F 1598)</name>
    <dbReference type="NCBI Taxonomy" id="765440"/>
    <lineage>
        <taxon>Eukaryota</taxon>
        <taxon>Fungi</taxon>
        <taxon>Dikarya</taxon>
        <taxon>Basidiomycota</taxon>
        <taxon>Agaricomycotina</taxon>
        <taxon>Agaricomycetes</taxon>
        <taxon>Agaricomycetidae</taxon>
        <taxon>Atheliales</taxon>
        <taxon>Atheliaceae</taxon>
        <taxon>Piloderma</taxon>
    </lineage>
</organism>
<evidence type="ECO:0000313" key="1">
    <source>
        <dbReference type="EMBL" id="KIM82910.1"/>
    </source>
</evidence>
<protein>
    <submittedName>
        <fullName evidence="1">Uncharacterized protein</fullName>
    </submittedName>
</protein>
<name>A0A0C3FEL9_PILCF</name>
<reference evidence="1 2" key="1">
    <citation type="submission" date="2014-04" db="EMBL/GenBank/DDBJ databases">
        <authorList>
            <consortium name="DOE Joint Genome Institute"/>
            <person name="Kuo A."/>
            <person name="Tarkka M."/>
            <person name="Buscot F."/>
            <person name="Kohler A."/>
            <person name="Nagy L.G."/>
            <person name="Floudas D."/>
            <person name="Copeland A."/>
            <person name="Barry K.W."/>
            <person name="Cichocki N."/>
            <person name="Veneault-Fourrey C."/>
            <person name="LaButti K."/>
            <person name="Lindquist E.A."/>
            <person name="Lipzen A."/>
            <person name="Lundell T."/>
            <person name="Morin E."/>
            <person name="Murat C."/>
            <person name="Sun H."/>
            <person name="Tunlid A."/>
            <person name="Henrissat B."/>
            <person name="Grigoriev I.V."/>
            <person name="Hibbett D.S."/>
            <person name="Martin F."/>
            <person name="Nordberg H.P."/>
            <person name="Cantor M.N."/>
            <person name="Hua S.X."/>
        </authorList>
    </citation>
    <scope>NUCLEOTIDE SEQUENCE [LARGE SCALE GENOMIC DNA]</scope>
    <source>
        <strain evidence="1 2">F 1598</strain>
    </source>
</reference>